<dbReference type="AlphaFoldDB" id="M0QW72"/>
<reference evidence="1" key="3">
    <citation type="submission" date="2025-08" db="UniProtKB">
        <authorList>
            <consortium name="Ensembl"/>
        </authorList>
    </citation>
    <scope>IDENTIFICATION</scope>
    <source>
        <strain evidence="1">C57BL/6J</strain>
    </source>
</reference>
<reference evidence="1" key="4">
    <citation type="submission" date="2025-09" db="UniProtKB">
        <authorList>
            <consortium name="Ensembl"/>
        </authorList>
    </citation>
    <scope>IDENTIFICATION</scope>
    <source>
        <strain evidence="1">C57BL/6J</strain>
    </source>
</reference>
<proteinExistence type="predicted"/>
<dbReference type="Bgee" id="ENSMUSG00000092518">
    <property type="expression patterns" value="Expressed in testis and 3 other cell types or tissues"/>
</dbReference>
<dbReference type="MGI" id="MGI:3045311">
    <property type="gene designation" value="Garin5b"/>
</dbReference>
<sequence length="127" mass="14272">MAPAVMRRLWRFFFPPPPPEPPKWVPILGEMQKTLQMAEYLPLRPLPMFESNFTQVTNNGTPALLHNKSNKLTMGVAASLPGLMLPDILLIARPPEDEECSSLILTSYLVSHLPQDDPTRPCPPVCR</sequence>
<dbReference type="ProteomicsDB" id="322202"/>
<evidence type="ECO:0000313" key="2">
    <source>
        <dbReference type="MGI" id="MGI:3045311"/>
    </source>
</evidence>
<evidence type="ECO:0000313" key="1">
    <source>
        <dbReference type="Ensembl" id="ENSMUSP00000137684.3"/>
    </source>
</evidence>
<dbReference type="GeneTree" id="ENSGT00940000163150"/>
<keyword evidence="3" id="KW-1185">Reference proteome</keyword>
<dbReference type="Proteomes" id="UP000000589">
    <property type="component" value="Chromosome 7"/>
</dbReference>
<reference evidence="1 3" key="1">
    <citation type="journal article" date="2009" name="PLoS Biol.">
        <title>Lineage-specific biology revealed by a finished genome assembly of the mouse.</title>
        <authorList>
            <consortium name="Mouse Genome Sequencing Consortium"/>
            <person name="Church D.M."/>
            <person name="Goodstadt L."/>
            <person name="Hillier L.W."/>
            <person name="Zody M.C."/>
            <person name="Goldstein S."/>
            <person name="She X."/>
            <person name="Bult C.J."/>
            <person name="Agarwala R."/>
            <person name="Cherry J.L."/>
            <person name="DiCuccio M."/>
            <person name="Hlavina W."/>
            <person name="Kapustin Y."/>
            <person name="Meric P."/>
            <person name="Maglott D."/>
            <person name="Birtle Z."/>
            <person name="Marques A.C."/>
            <person name="Graves T."/>
            <person name="Zhou S."/>
            <person name="Teague B."/>
            <person name="Potamousis K."/>
            <person name="Churas C."/>
            <person name="Place M."/>
            <person name="Herschleb J."/>
            <person name="Runnheim R."/>
            <person name="Forrest D."/>
            <person name="Amos-Landgraf J."/>
            <person name="Schwartz D.C."/>
            <person name="Cheng Z."/>
            <person name="Lindblad-Toh K."/>
            <person name="Eichler E.E."/>
            <person name="Ponting C.P."/>
        </authorList>
    </citation>
    <scope>NUCLEOTIDE SEQUENCE [LARGE SCALE GENOMIC DNA]</scope>
    <source>
        <strain evidence="1 3">C57BL/6J</strain>
    </source>
</reference>
<dbReference type="HOGENOM" id="CLU_2025963_0_0_1"/>
<dbReference type="AGR" id="MGI:3045311"/>
<protein>
    <submittedName>
        <fullName evidence="1">Golgi associated RAB2 interactor family member 5B</fullName>
    </submittedName>
</protein>
<dbReference type="ExpressionAtlas" id="M0QW72">
    <property type="expression patterns" value="baseline and differential"/>
</dbReference>
<name>M0QW72_MOUSE</name>
<dbReference type="VEuPathDB" id="HostDB:ENSMUSG00000092518"/>
<accession>M0QW72</accession>
<organism evidence="1 3">
    <name type="scientific">Mus musculus</name>
    <name type="common">Mouse</name>
    <dbReference type="NCBI Taxonomy" id="10090"/>
    <lineage>
        <taxon>Eukaryota</taxon>
        <taxon>Metazoa</taxon>
        <taxon>Chordata</taxon>
        <taxon>Craniata</taxon>
        <taxon>Vertebrata</taxon>
        <taxon>Euteleostomi</taxon>
        <taxon>Mammalia</taxon>
        <taxon>Eutheria</taxon>
        <taxon>Euarchontoglires</taxon>
        <taxon>Glires</taxon>
        <taxon>Rodentia</taxon>
        <taxon>Myomorpha</taxon>
        <taxon>Muroidea</taxon>
        <taxon>Muridae</taxon>
        <taxon>Murinae</taxon>
        <taxon>Mus</taxon>
        <taxon>Mus</taxon>
    </lineage>
</organism>
<dbReference type="PANTHER" id="PTHR22574:SF12">
    <property type="entry name" value="GOLGI-ASSOCIATED RAB2 INTERACTOR PROTEIN 5B"/>
    <property type="match status" value="1"/>
</dbReference>
<dbReference type="PANTHER" id="PTHR22574">
    <property type="match status" value="1"/>
</dbReference>
<evidence type="ECO:0000313" key="3">
    <source>
        <dbReference type="Proteomes" id="UP000000589"/>
    </source>
</evidence>
<reference evidence="1 3" key="2">
    <citation type="journal article" date="2011" name="PLoS Biol.">
        <title>Modernizing reference genome assemblies.</title>
        <authorList>
            <person name="Church D.M."/>
            <person name="Schneider V.A."/>
            <person name="Graves T."/>
            <person name="Auger K."/>
            <person name="Cunningham F."/>
            <person name="Bouk N."/>
            <person name="Chen H.C."/>
            <person name="Agarwala R."/>
            <person name="McLaren W.M."/>
            <person name="Ritchie G.R."/>
            <person name="Albracht D."/>
            <person name="Kremitzki M."/>
            <person name="Rock S."/>
            <person name="Kotkiewicz H."/>
            <person name="Kremitzki C."/>
            <person name="Wollam A."/>
            <person name="Trani L."/>
            <person name="Fulton L."/>
            <person name="Fulton R."/>
            <person name="Matthews L."/>
            <person name="Whitehead S."/>
            <person name="Chow W."/>
            <person name="Torrance J."/>
            <person name="Dunn M."/>
            <person name="Harden G."/>
            <person name="Threadgold G."/>
            <person name="Wood J."/>
            <person name="Collins J."/>
            <person name="Heath P."/>
            <person name="Griffiths G."/>
            <person name="Pelan S."/>
            <person name="Grafham D."/>
            <person name="Eichler E.E."/>
            <person name="Weinstock G."/>
            <person name="Mardis E.R."/>
            <person name="Wilson R.K."/>
            <person name="Howe K."/>
            <person name="Flicek P."/>
            <person name="Hubbard T."/>
        </authorList>
    </citation>
    <scope>NUCLEOTIDE SEQUENCE [LARGE SCALE GENOMIC DNA]</scope>
    <source>
        <strain evidence="1 3">C57BL/6J</strain>
    </source>
</reference>
<dbReference type="Ensembl" id="ENSMUST00000163574.8">
    <property type="protein sequence ID" value="ENSMUSP00000137684.3"/>
    <property type="gene ID" value="ENSMUSG00000092518.10"/>
</dbReference>
<gene>
    <name evidence="1 2" type="primary">Garin5b</name>
</gene>